<keyword evidence="3" id="KW-0813">Transport</keyword>
<dbReference type="Gene3D" id="1.50.10.150">
    <property type="entry name" value="Voltage-dependent anion channel"/>
    <property type="match status" value="1"/>
</dbReference>
<dbReference type="InterPro" id="IPR004695">
    <property type="entry name" value="SLAC1/Mae1/Ssu1/TehA"/>
</dbReference>
<keyword evidence="7 8" id="KW-0472">Membrane</keyword>
<dbReference type="RefSeq" id="WP_006980593.1">
    <property type="nucleotide sequence ID" value="NZ_ABVL01000009.1"/>
</dbReference>
<evidence type="ECO:0000313" key="9">
    <source>
        <dbReference type="EMBL" id="EDY19091.1"/>
    </source>
</evidence>
<sequence precursor="true">MSENGSRAPGFVVTLSPAYFAAVMATGVVSTASNAWGLHSVAWTLLGINALLYASFLGLTIWRFLCARSALLSDLSHDKTGVGSLTIIAGTSVIGTQILVLTGWHDLPQALWALAFILYLTLLYWFFAVAILGHPKPPMEESLNGAWLLVIVCSQSLGVLGTAHGGILLHRPIQPFFCVCMFLVGLFFYFPIISMILYRWMFLPVRPESLTPPYWINMGAVAITALAGSNLMLLTSEWPGIADLRVFIKGMTMLAWAVATWWLPLLCIVGFWRHVVQKVRLSYDPSYWSMVFPLGMYSLATATLAKAINFPWINWLSQLFLVFALLAWVIVFAGFGRRVLAVIRGKAQRL</sequence>
<dbReference type="eggNOG" id="COG1275">
    <property type="taxonomic scope" value="Bacteria"/>
</dbReference>
<dbReference type="GO" id="GO:0005886">
    <property type="term" value="C:plasma membrane"/>
    <property type="evidence" value="ECO:0007669"/>
    <property type="project" value="UniProtKB-SubCell"/>
</dbReference>
<dbReference type="GO" id="GO:0000319">
    <property type="term" value="F:sulfite transmembrane transporter activity"/>
    <property type="evidence" value="ECO:0007669"/>
    <property type="project" value="TreeGrafter"/>
</dbReference>
<feature type="transmembrane region" description="Helical" evidence="8">
    <location>
        <begin position="110"/>
        <end position="133"/>
    </location>
</feature>
<keyword evidence="4" id="KW-1003">Cell membrane</keyword>
<reference evidence="9 10" key="1">
    <citation type="journal article" date="2011" name="J. Bacteriol.">
        <title>Genome sequence of Chthoniobacter flavus Ellin428, an aerobic heterotrophic soil bacterium.</title>
        <authorList>
            <person name="Kant R."/>
            <person name="van Passel M.W."/>
            <person name="Palva A."/>
            <person name="Lucas S."/>
            <person name="Lapidus A."/>
            <person name="Glavina Del Rio T."/>
            <person name="Dalin E."/>
            <person name="Tice H."/>
            <person name="Bruce D."/>
            <person name="Goodwin L."/>
            <person name="Pitluck S."/>
            <person name="Larimer F.W."/>
            <person name="Land M.L."/>
            <person name="Hauser L."/>
            <person name="Sangwan P."/>
            <person name="de Vos W.M."/>
            <person name="Janssen P.H."/>
            <person name="Smidt H."/>
        </authorList>
    </citation>
    <scope>NUCLEOTIDE SEQUENCE [LARGE SCALE GENOMIC DNA]</scope>
    <source>
        <strain evidence="9 10">Ellin428</strain>
    </source>
</reference>
<evidence type="ECO:0000256" key="3">
    <source>
        <dbReference type="ARBA" id="ARBA00022448"/>
    </source>
</evidence>
<comment type="subcellular location">
    <subcellularLocation>
        <location evidence="1">Cell membrane</location>
        <topology evidence="1">Multi-pass membrane protein</topology>
    </subcellularLocation>
</comment>
<dbReference type="PANTHER" id="PTHR31686:SF1">
    <property type="entry name" value="SULFITE EFFLUX PUMP SSU1"/>
    <property type="match status" value="1"/>
</dbReference>
<feature type="transmembrane region" description="Helical" evidence="8">
    <location>
        <begin position="287"/>
        <end position="309"/>
    </location>
</feature>
<feature type="transmembrane region" description="Helical" evidence="8">
    <location>
        <begin position="82"/>
        <end position="104"/>
    </location>
</feature>
<feature type="transmembrane region" description="Helical" evidence="8">
    <location>
        <begin position="42"/>
        <end position="62"/>
    </location>
</feature>
<gene>
    <name evidence="9" type="ORF">CfE428DRAFT_3268</name>
</gene>
<dbReference type="AlphaFoldDB" id="B4D2Y0"/>
<evidence type="ECO:0000256" key="6">
    <source>
        <dbReference type="ARBA" id="ARBA00022989"/>
    </source>
</evidence>
<dbReference type="STRING" id="497964.CfE428DRAFT_3268"/>
<keyword evidence="5 8" id="KW-0812">Transmembrane</keyword>
<evidence type="ECO:0000256" key="4">
    <source>
        <dbReference type="ARBA" id="ARBA00022475"/>
    </source>
</evidence>
<dbReference type="InParanoid" id="B4D2Y0"/>
<evidence type="ECO:0000256" key="5">
    <source>
        <dbReference type="ARBA" id="ARBA00022692"/>
    </source>
</evidence>
<dbReference type="Proteomes" id="UP000005824">
    <property type="component" value="Unassembled WGS sequence"/>
</dbReference>
<dbReference type="Pfam" id="PF03595">
    <property type="entry name" value="SLAC1"/>
    <property type="match status" value="1"/>
</dbReference>
<evidence type="ECO:0000256" key="7">
    <source>
        <dbReference type="ARBA" id="ARBA00023136"/>
    </source>
</evidence>
<comment type="caution">
    <text evidence="9">The sequence shown here is derived from an EMBL/GenBank/DDBJ whole genome shotgun (WGS) entry which is preliminary data.</text>
</comment>
<accession>B4D2Y0</accession>
<evidence type="ECO:0000313" key="10">
    <source>
        <dbReference type="Proteomes" id="UP000005824"/>
    </source>
</evidence>
<dbReference type="PANTHER" id="PTHR31686">
    <property type="match status" value="1"/>
</dbReference>
<feature type="transmembrane region" description="Helical" evidence="8">
    <location>
        <begin position="145"/>
        <end position="167"/>
    </location>
</feature>
<feature type="transmembrane region" description="Helical" evidence="8">
    <location>
        <begin position="173"/>
        <end position="202"/>
    </location>
</feature>
<proteinExistence type="inferred from homology"/>
<organism evidence="9 10">
    <name type="scientific">Chthoniobacter flavus Ellin428</name>
    <dbReference type="NCBI Taxonomy" id="497964"/>
    <lineage>
        <taxon>Bacteria</taxon>
        <taxon>Pseudomonadati</taxon>
        <taxon>Verrucomicrobiota</taxon>
        <taxon>Spartobacteria</taxon>
        <taxon>Chthoniobacterales</taxon>
        <taxon>Chthoniobacteraceae</taxon>
        <taxon>Chthoniobacter</taxon>
    </lineage>
</organism>
<evidence type="ECO:0000256" key="2">
    <source>
        <dbReference type="ARBA" id="ARBA00008566"/>
    </source>
</evidence>
<feature type="transmembrane region" description="Helical" evidence="8">
    <location>
        <begin position="253"/>
        <end position="275"/>
    </location>
</feature>
<dbReference type="InterPro" id="IPR038665">
    <property type="entry name" value="Voltage-dep_anion_channel_sf"/>
</dbReference>
<keyword evidence="6 8" id="KW-1133">Transmembrane helix</keyword>
<dbReference type="CDD" id="cd09319">
    <property type="entry name" value="TDT_like_1"/>
    <property type="match status" value="1"/>
</dbReference>
<feature type="transmembrane region" description="Helical" evidence="8">
    <location>
        <begin position="12"/>
        <end position="36"/>
    </location>
</feature>
<dbReference type="EMBL" id="ABVL01000009">
    <property type="protein sequence ID" value="EDY19091.1"/>
    <property type="molecule type" value="Genomic_DNA"/>
</dbReference>
<name>B4D2Y0_9BACT</name>
<feature type="transmembrane region" description="Helical" evidence="8">
    <location>
        <begin position="214"/>
        <end position="233"/>
    </location>
</feature>
<protein>
    <submittedName>
        <fullName evidence="9">C4-dicarboxylate transporter/malic acid transport protein</fullName>
    </submittedName>
</protein>
<comment type="similarity">
    <text evidence="2">Belongs to the tellurite-resistance/dicarboxylate transporter (TDT) family.</text>
</comment>
<feature type="transmembrane region" description="Helical" evidence="8">
    <location>
        <begin position="315"/>
        <end position="336"/>
    </location>
</feature>
<dbReference type="InterPro" id="IPR051629">
    <property type="entry name" value="Sulfite_efflux_TDT"/>
</dbReference>
<evidence type="ECO:0000256" key="8">
    <source>
        <dbReference type="SAM" id="Phobius"/>
    </source>
</evidence>
<evidence type="ECO:0000256" key="1">
    <source>
        <dbReference type="ARBA" id="ARBA00004651"/>
    </source>
</evidence>
<keyword evidence="10" id="KW-1185">Reference proteome</keyword>